<evidence type="ECO:0000256" key="2">
    <source>
        <dbReference type="ARBA" id="ARBA00023015"/>
    </source>
</evidence>
<dbReference type="AlphaFoldDB" id="A0A9X1VSV5"/>
<organism evidence="6 7">
    <name type="scientific">Variovorax terrae</name>
    <dbReference type="NCBI Taxonomy" id="2923278"/>
    <lineage>
        <taxon>Bacteria</taxon>
        <taxon>Pseudomonadati</taxon>
        <taxon>Pseudomonadota</taxon>
        <taxon>Betaproteobacteria</taxon>
        <taxon>Burkholderiales</taxon>
        <taxon>Comamonadaceae</taxon>
        <taxon>Variovorax</taxon>
    </lineage>
</organism>
<gene>
    <name evidence="6" type="ORF">MMF98_05700</name>
</gene>
<dbReference type="InterPro" id="IPR036388">
    <property type="entry name" value="WH-like_DNA-bd_sf"/>
</dbReference>
<reference evidence="6" key="1">
    <citation type="submission" date="2022-03" db="EMBL/GenBank/DDBJ databases">
        <authorList>
            <person name="Woo C.Y."/>
        </authorList>
    </citation>
    <scope>NUCLEOTIDE SEQUENCE</scope>
    <source>
        <strain evidence="6">CYS-02</strain>
    </source>
</reference>
<dbReference type="InterPro" id="IPR050389">
    <property type="entry name" value="LysR-type_TF"/>
</dbReference>
<sequence length="308" mass="33571">MDHRHLDVYLLRCLQALVSEAHVTRAAERMGIGQPAMSATLARLRVLFADPLLVRTQKGMVATPRAQEVADQVQHALELIDQALTEGAPFDPARARAHFRIAASESVGFLLMPALIARLRACAPAVQVSVHPPELPRVRQELEEGEADLVVAFLRNAPQGLRSTSLMQQKLCVIAAQDHPDIRGTLSLAQYVGSPHAMYALGRTGGSTIETLVDETLSRAGMVRAIGARLPSTLSSPAVVAGSDLLATIPERIARHFAQQLALQVLAPPLPLDDVHTSMFWHERMQNNPAHRWLRQQFKQVAAPLAAP</sequence>
<evidence type="ECO:0000313" key="7">
    <source>
        <dbReference type="Proteomes" id="UP001139447"/>
    </source>
</evidence>
<comment type="caution">
    <text evidence="6">The sequence shown here is derived from an EMBL/GenBank/DDBJ whole genome shotgun (WGS) entry which is preliminary data.</text>
</comment>
<dbReference type="GO" id="GO:0003677">
    <property type="term" value="F:DNA binding"/>
    <property type="evidence" value="ECO:0007669"/>
    <property type="project" value="UniProtKB-KW"/>
</dbReference>
<dbReference type="Gene3D" id="1.10.10.10">
    <property type="entry name" value="Winged helix-like DNA-binding domain superfamily/Winged helix DNA-binding domain"/>
    <property type="match status" value="1"/>
</dbReference>
<dbReference type="Gene3D" id="3.40.190.10">
    <property type="entry name" value="Periplasmic binding protein-like II"/>
    <property type="match status" value="2"/>
</dbReference>
<name>A0A9X1VSV5_9BURK</name>
<dbReference type="PANTHER" id="PTHR30118:SF15">
    <property type="entry name" value="TRANSCRIPTIONAL REGULATORY PROTEIN"/>
    <property type="match status" value="1"/>
</dbReference>
<keyword evidence="2" id="KW-0805">Transcription regulation</keyword>
<comment type="similarity">
    <text evidence="1">Belongs to the LysR transcriptional regulatory family.</text>
</comment>
<evidence type="ECO:0000313" key="6">
    <source>
        <dbReference type="EMBL" id="MCJ0762703.1"/>
    </source>
</evidence>
<dbReference type="Pfam" id="PF03466">
    <property type="entry name" value="LysR_substrate"/>
    <property type="match status" value="1"/>
</dbReference>
<dbReference type="CDD" id="cd08417">
    <property type="entry name" value="PBP2_Nitroaromatics_like"/>
    <property type="match status" value="1"/>
</dbReference>
<dbReference type="InterPro" id="IPR036390">
    <property type="entry name" value="WH_DNA-bd_sf"/>
</dbReference>
<evidence type="ECO:0000256" key="3">
    <source>
        <dbReference type="ARBA" id="ARBA00023125"/>
    </source>
</evidence>
<feature type="domain" description="HTH lysR-type" evidence="5">
    <location>
        <begin position="6"/>
        <end position="63"/>
    </location>
</feature>
<keyword evidence="4" id="KW-0804">Transcription</keyword>
<proteinExistence type="inferred from homology"/>
<evidence type="ECO:0000259" key="5">
    <source>
        <dbReference type="PROSITE" id="PS50931"/>
    </source>
</evidence>
<dbReference type="PANTHER" id="PTHR30118">
    <property type="entry name" value="HTH-TYPE TRANSCRIPTIONAL REGULATOR LEUO-RELATED"/>
    <property type="match status" value="1"/>
</dbReference>
<keyword evidence="3" id="KW-0238">DNA-binding</keyword>
<dbReference type="InterPro" id="IPR000847">
    <property type="entry name" value="LysR_HTH_N"/>
</dbReference>
<evidence type="ECO:0000256" key="4">
    <source>
        <dbReference type="ARBA" id="ARBA00023163"/>
    </source>
</evidence>
<dbReference type="Pfam" id="PF00126">
    <property type="entry name" value="HTH_1"/>
    <property type="match status" value="1"/>
</dbReference>
<dbReference type="RefSeq" id="WP_243305192.1">
    <property type="nucleotide sequence ID" value="NZ_JALGBI010000001.1"/>
</dbReference>
<dbReference type="EMBL" id="JALGBI010000001">
    <property type="protein sequence ID" value="MCJ0762703.1"/>
    <property type="molecule type" value="Genomic_DNA"/>
</dbReference>
<dbReference type="InterPro" id="IPR037402">
    <property type="entry name" value="YidZ_PBP2"/>
</dbReference>
<accession>A0A9X1VSV5</accession>
<dbReference type="SUPFAM" id="SSF46785">
    <property type="entry name" value="Winged helix' DNA-binding domain"/>
    <property type="match status" value="1"/>
</dbReference>
<dbReference type="InterPro" id="IPR005119">
    <property type="entry name" value="LysR_subst-bd"/>
</dbReference>
<keyword evidence="7" id="KW-1185">Reference proteome</keyword>
<dbReference type="SUPFAM" id="SSF53850">
    <property type="entry name" value="Periplasmic binding protein-like II"/>
    <property type="match status" value="1"/>
</dbReference>
<dbReference type="GO" id="GO:0003700">
    <property type="term" value="F:DNA-binding transcription factor activity"/>
    <property type="evidence" value="ECO:0007669"/>
    <property type="project" value="InterPro"/>
</dbReference>
<dbReference type="PROSITE" id="PS50931">
    <property type="entry name" value="HTH_LYSR"/>
    <property type="match status" value="1"/>
</dbReference>
<dbReference type="Proteomes" id="UP001139447">
    <property type="component" value="Unassembled WGS sequence"/>
</dbReference>
<evidence type="ECO:0000256" key="1">
    <source>
        <dbReference type="ARBA" id="ARBA00009437"/>
    </source>
</evidence>
<protein>
    <submittedName>
        <fullName evidence="6">LysR family transcriptional regulator</fullName>
    </submittedName>
</protein>